<dbReference type="Proteomes" id="UP000324222">
    <property type="component" value="Unassembled WGS sequence"/>
</dbReference>
<reference evidence="2 3" key="1">
    <citation type="submission" date="2019-05" db="EMBL/GenBank/DDBJ databases">
        <title>Another draft genome of Portunus trituberculatus and its Hox gene families provides insights of decapod evolution.</title>
        <authorList>
            <person name="Jeong J.-H."/>
            <person name="Song I."/>
            <person name="Kim S."/>
            <person name="Choi T."/>
            <person name="Kim D."/>
            <person name="Ryu S."/>
            <person name="Kim W."/>
        </authorList>
    </citation>
    <scope>NUCLEOTIDE SEQUENCE [LARGE SCALE GENOMIC DNA]</scope>
    <source>
        <tissue evidence="2">Muscle</tissue>
    </source>
</reference>
<organism evidence="2 3">
    <name type="scientific">Portunus trituberculatus</name>
    <name type="common">Swimming crab</name>
    <name type="synonym">Neptunus trituberculatus</name>
    <dbReference type="NCBI Taxonomy" id="210409"/>
    <lineage>
        <taxon>Eukaryota</taxon>
        <taxon>Metazoa</taxon>
        <taxon>Ecdysozoa</taxon>
        <taxon>Arthropoda</taxon>
        <taxon>Crustacea</taxon>
        <taxon>Multicrustacea</taxon>
        <taxon>Malacostraca</taxon>
        <taxon>Eumalacostraca</taxon>
        <taxon>Eucarida</taxon>
        <taxon>Decapoda</taxon>
        <taxon>Pleocyemata</taxon>
        <taxon>Brachyura</taxon>
        <taxon>Eubrachyura</taxon>
        <taxon>Portunoidea</taxon>
        <taxon>Portunidae</taxon>
        <taxon>Portuninae</taxon>
        <taxon>Portunus</taxon>
    </lineage>
</organism>
<feature type="region of interest" description="Disordered" evidence="1">
    <location>
        <begin position="1"/>
        <end position="20"/>
    </location>
</feature>
<dbReference type="EMBL" id="VSRR010000629">
    <property type="protein sequence ID" value="MPC17898.1"/>
    <property type="molecule type" value="Genomic_DNA"/>
</dbReference>
<evidence type="ECO:0000313" key="2">
    <source>
        <dbReference type="EMBL" id="MPC17898.1"/>
    </source>
</evidence>
<keyword evidence="3" id="KW-1185">Reference proteome</keyword>
<name>A0A5B7D9A2_PORTR</name>
<evidence type="ECO:0000256" key="1">
    <source>
        <dbReference type="SAM" id="MobiDB-lite"/>
    </source>
</evidence>
<gene>
    <name evidence="2" type="ORF">E2C01_010767</name>
</gene>
<accession>A0A5B7D9A2</accession>
<dbReference type="AlphaFoldDB" id="A0A5B7D9A2"/>
<proteinExistence type="predicted"/>
<protein>
    <submittedName>
        <fullName evidence="2">Uncharacterized protein</fullName>
    </submittedName>
</protein>
<sequence>MQQGELKDSHQDSYRREATTTSSVLSIHLKAWKVTLSEKEEQGLVNEVYGRYTSALAAHI</sequence>
<comment type="caution">
    <text evidence="2">The sequence shown here is derived from an EMBL/GenBank/DDBJ whole genome shotgun (WGS) entry which is preliminary data.</text>
</comment>
<evidence type="ECO:0000313" key="3">
    <source>
        <dbReference type="Proteomes" id="UP000324222"/>
    </source>
</evidence>
<feature type="compositionally biased region" description="Basic and acidic residues" evidence="1">
    <location>
        <begin position="1"/>
        <end position="18"/>
    </location>
</feature>